<evidence type="ECO:0000313" key="1">
    <source>
        <dbReference type="EMBL" id="JAH24699.1"/>
    </source>
</evidence>
<organism evidence="1">
    <name type="scientific">Anguilla anguilla</name>
    <name type="common">European freshwater eel</name>
    <name type="synonym">Muraena anguilla</name>
    <dbReference type="NCBI Taxonomy" id="7936"/>
    <lineage>
        <taxon>Eukaryota</taxon>
        <taxon>Metazoa</taxon>
        <taxon>Chordata</taxon>
        <taxon>Craniata</taxon>
        <taxon>Vertebrata</taxon>
        <taxon>Euteleostomi</taxon>
        <taxon>Actinopterygii</taxon>
        <taxon>Neopterygii</taxon>
        <taxon>Teleostei</taxon>
        <taxon>Anguilliformes</taxon>
        <taxon>Anguillidae</taxon>
        <taxon>Anguilla</taxon>
    </lineage>
</organism>
<reference evidence="1" key="2">
    <citation type="journal article" date="2015" name="Fish Shellfish Immunol.">
        <title>Early steps in the European eel (Anguilla anguilla)-Vibrio vulnificus interaction in the gills: Role of the RtxA13 toxin.</title>
        <authorList>
            <person name="Callol A."/>
            <person name="Pajuelo D."/>
            <person name="Ebbesson L."/>
            <person name="Teles M."/>
            <person name="MacKenzie S."/>
            <person name="Amaro C."/>
        </authorList>
    </citation>
    <scope>NUCLEOTIDE SEQUENCE</scope>
</reference>
<sequence>MFYLFRRLRPNRLSGSSAACVRVYVLVYVWCHALICQ</sequence>
<dbReference type="EMBL" id="GBXM01083878">
    <property type="protein sequence ID" value="JAH24699.1"/>
    <property type="molecule type" value="Transcribed_RNA"/>
</dbReference>
<accession>A0A0E9R6E7</accession>
<proteinExistence type="predicted"/>
<reference evidence="1" key="1">
    <citation type="submission" date="2014-11" db="EMBL/GenBank/DDBJ databases">
        <authorList>
            <person name="Amaro Gonzalez C."/>
        </authorList>
    </citation>
    <scope>NUCLEOTIDE SEQUENCE</scope>
</reference>
<name>A0A0E9R6E7_ANGAN</name>
<dbReference type="AlphaFoldDB" id="A0A0E9R6E7"/>
<protein>
    <submittedName>
        <fullName evidence="1">Uncharacterized protein</fullName>
    </submittedName>
</protein>